<keyword evidence="2" id="KW-1185">Reference proteome</keyword>
<name>A0A7Z7N6D6_9BURK</name>
<proteinExistence type="predicted"/>
<organism evidence="1 2">
    <name type="scientific">Caballeronia arationis</name>
    <dbReference type="NCBI Taxonomy" id="1777142"/>
    <lineage>
        <taxon>Bacteria</taxon>
        <taxon>Pseudomonadati</taxon>
        <taxon>Pseudomonadota</taxon>
        <taxon>Betaproteobacteria</taxon>
        <taxon>Burkholderiales</taxon>
        <taxon>Burkholderiaceae</taxon>
        <taxon>Caballeronia</taxon>
    </lineage>
</organism>
<reference evidence="1 2" key="1">
    <citation type="submission" date="2017-09" db="EMBL/GenBank/DDBJ databases">
        <authorList>
            <person name="Varghese N."/>
            <person name="Submissions S."/>
        </authorList>
    </citation>
    <scope>NUCLEOTIDE SEQUENCE [LARGE SCALE GENOMIC DNA]</scope>
    <source>
        <strain evidence="1 2">OK806</strain>
    </source>
</reference>
<sequence length="107" mass="12132">MQDGIKQTGRAYPQKPDELQSTEIRAADSITNVSDSLIQARIAFETFLEQSQELLTPIVEYGLTIEVLRVKLKVFAEQFTGAGRERDRHSHVVRVGQRSHFLSGEFL</sequence>
<protein>
    <submittedName>
        <fullName evidence="1">Uncharacterized protein</fullName>
    </submittedName>
</protein>
<gene>
    <name evidence="1" type="ORF">SAMN05446927_6548</name>
</gene>
<evidence type="ECO:0000313" key="2">
    <source>
        <dbReference type="Proteomes" id="UP000219522"/>
    </source>
</evidence>
<dbReference type="EMBL" id="OCSU01000003">
    <property type="protein sequence ID" value="SOE87959.1"/>
    <property type="molecule type" value="Genomic_DNA"/>
</dbReference>
<evidence type="ECO:0000313" key="1">
    <source>
        <dbReference type="EMBL" id="SOE87959.1"/>
    </source>
</evidence>
<comment type="caution">
    <text evidence="1">The sequence shown here is derived from an EMBL/GenBank/DDBJ whole genome shotgun (WGS) entry which is preliminary data.</text>
</comment>
<dbReference type="AlphaFoldDB" id="A0A7Z7N6D6"/>
<dbReference type="Proteomes" id="UP000219522">
    <property type="component" value="Unassembled WGS sequence"/>
</dbReference>
<accession>A0A7Z7N6D6</accession>